<feature type="compositionally biased region" description="Basic and acidic residues" evidence="1">
    <location>
        <begin position="139"/>
        <end position="156"/>
    </location>
</feature>
<dbReference type="SUPFAM" id="SSF52047">
    <property type="entry name" value="RNI-like"/>
    <property type="match status" value="1"/>
</dbReference>
<dbReference type="InterPro" id="IPR032675">
    <property type="entry name" value="LRR_dom_sf"/>
</dbReference>
<dbReference type="InterPro" id="IPR053040">
    <property type="entry name" value="LRR-containing_protein_71"/>
</dbReference>
<dbReference type="Pfam" id="PF13516">
    <property type="entry name" value="LRR_6"/>
    <property type="match status" value="1"/>
</dbReference>
<name>A0A9X0A5W5_9CNID</name>
<feature type="region of interest" description="Disordered" evidence="1">
    <location>
        <begin position="117"/>
        <end position="174"/>
    </location>
</feature>
<sequence>MAKKTATEKADKADKTDKGSTSGDKGAGDKTPVENSKENEEQPVELVSRMKRALKKSDRGNGARLSIAVEIEEEEEEEEKDYMSTFMWYGEPYTPTGNFEVDFCELCTRAGFPTMQVVPRPHRPPTPNVIPQDNTPVGKQDKKDADKKDDSSKVEETGTDGNETEEPPTTYSVKEKYHYFKPRVEVETEEEGNKSHVKEIYIRGWKIDERILNILTVTLPPLEKLTTIDFWNTGLQDNSLKTLATHIITHLPNLRTLCLDNNPVTLQRYGVFLGEESTIQNLSLRNCYINDITCEGAACLAKGLRMNRTLLSLNLGSNVIGDNGASKLAEVLSSFVLSHEEVVARRLLISKKSPEDTGSPSRNLNAPTGGSKDRPASVRSGTHVSKEDKKSREKRDAQKKKETKKQETEKAKKVASTEAINKSVGKGKKVNTTKGDKKVQQPEQEQPEVVEFPNPLLENPIKEENGEIIIPGNRALINLNLARNKIGEIGVEAFLISIQRQAEVSSSAGKPTGLMRETIFPPENGSYQRLMDIMQTRDPFYKPPQPSPVDETGASTKDEA</sequence>
<evidence type="ECO:0000313" key="3">
    <source>
        <dbReference type="Proteomes" id="UP001163046"/>
    </source>
</evidence>
<protein>
    <submittedName>
        <fullName evidence="2">Leucine-rich repeat-containing protein 71</fullName>
    </submittedName>
</protein>
<feature type="compositionally biased region" description="Basic and acidic residues" evidence="1">
    <location>
        <begin position="384"/>
        <end position="412"/>
    </location>
</feature>
<reference evidence="2" key="1">
    <citation type="submission" date="2023-01" db="EMBL/GenBank/DDBJ databases">
        <title>Genome assembly of the deep-sea coral Lophelia pertusa.</title>
        <authorList>
            <person name="Herrera S."/>
            <person name="Cordes E."/>
        </authorList>
    </citation>
    <scope>NUCLEOTIDE SEQUENCE</scope>
    <source>
        <strain evidence="2">USNM1676648</strain>
        <tissue evidence="2">Polyp</tissue>
    </source>
</reference>
<organism evidence="2 3">
    <name type="scientific">Desmophyllum pertusum</name>
    <dbReference type="NCBI Taxonomy" id="174260"/>
    <lineage>
        <taxon>Eukaryota</taxon>
        <taxon>Metazoa</taxon>
        <taxon>Cnidaria</taxon>
        <taxon>Anthozoa</taxon>
        <taxon>Hexacorallia</taxon>
        <taxon>Scleractinia</taxon>
        <taxon>Caryophylliina</taxon>
        <taxon>Caryophylliidae</taxon>
        <taxon>Desmophyllum</taxon>
    </lineage>
</organism>
<dbReference type="AlphaFoldDB" id="A0A9X0A5W5"/>
<dbReference type="InterPro" id="IPR001611">
    <property type="entry name" value="Leu-rich_rpt"/>
</dbReference>
<dbReference type="PANTHER" id="PTHR46984">
    <property type="entry name" value="LEUCINE-RICH REPEAT-CONTAINING PROTEIN 71"/>
    <property type="match status" value="1"/>
</dbReference>
<gene>
    <name evidence="2" type="primary">LRRC71</name>
    <name evidence="2" type="ORF">OS493_003664</name>
</gene>
<keyword evidence="3" id="KW-1185">Reference proteome</keyword>
<feature type="compositionally biased region" description="Basic and acidic residues" evidence="1">
    <location>
        <begin position="1"/>
        <end position="18"/>
    </location>
</feature>
<dbReference type="EMBL" id="MU825397">
    <property type="protein sequence ID" value="KAJ7393993.1"/>
    <property type="molecule type" value="Genomic_DNA"/>
</dbReference>
<feature type="region of interest" description="Disordered" evidence="1">
    <location>
        <begin position="1"/>
        <end position="79"/>
    </location>
</feature>
<feature type="region of interest" description="Disordered" evidence="1">
    <location>
        <begin position="536"/>
        <end position="560"/>
    </location>
</feature>
<dbReference type="Proteomes" id="UP001163046">
    <property type="component" value="Unassembled WGS sequence"/>
</dbReference>
<dbReference type="PANTHER" id="PTHR46984:SF1">
    <property type="entry name" value="LEUCINE-RICH REPEAT-CONTAINING PROTEIN 71"/>
    <property type="match status" value="1"/>
</dbReference>
<feature type="compositionally biased region" description="Basic and acidic residues" evidence="1">
    <location>
        <begin position="26"/>
        <end position="40"/>
    </location>
</feature>
<feature type="compositionally biased region" description="Acidic residues" evidence="1">
    <location>
        <begin position="70"/>
        <end position="79"/>
    </location>
</feature>
<dbReference type="SMART" id="SM00368">
    <property type="entry name" value="LRR_RI"/>
    <property type="match status" value="3"/>
</dbReference>
<comment type="caution">
    <text evidence="2">The sequence shown here is derived from an EMBL/GenBank/DDBJ whole genome shotgun (WGS) entry which is preliminary data.</text>
</comment>
<feature type="region of interest" description="Disordered" evidence="1">
    <location>
        <begin position="352"/>
        <end position="448"/>
    </location>
</feature>
<feature type="compositionally biased region" description="Polar residues" evidence="1">
    <location>
        <begin position="356"/>
        <end position="368"/>
    </location>
</feature>
<dbReference type="Gene3D" id="3.80.10.10">
    <property type="entry name" value="Ribonuclease Inhibitor"/>
    <property type="match status" value="1"/>
</dbReference>
<accession>A0A9X0A5W5</accession>
<proteinExistence type="predicted"/>
<evidence type="ECO:0000313" key="2">
    <source>
        <dbReference type="EMBL" id="KAJ7393993.1"/>
    </source>
</evidence>
<evidence type="ECO:0000256" key="1">
    <source>
        <dbReference type="SAM" id="MobiDB-lite"/>
    </source>
</evidence>
<dbReference type="OrthoDB" id="120976at2759"/>